<sequence length="443" mass="49690">MKKLSLEEALEYAVDNVDFYSSKERYSIIKKEKIDKNILTRLPVIDSSIFKDPANLIPKNNKYINVFLSSGSTGKPKKIPRSFYDTCNLANSLVIEIKNYVKGSPSTVLSMLPPKPAVSGYAGSLAVSALNAIEVNIGPGQTFVDALSIADYFSQNSNKKNNYLLIFGFPSNIFRDLYRYNKDDLDKIDEISRRNRIVILTGGESLTGERAKLFRKYIKYESIINFLASTEGVSATSFYTGEEIDSGISAHSFKFSDYNNEAGLLTSEGKVIIPSIEDIGLEGELLLSSKIGKKQNSVPLINYRTGDNIKITGFSNEGNLEFRLLDRVDNIKRFGISKLNSQIVDEVIASSINKFGTREGYSELLRENGIDVLRFYLDKGSYNGDSETLLSYIKSSLASKEMELAYVINNDLAKVDLEIVDKDKIPFYTDRGKTKRLIDKREY</sequence>
<dbReference type="EMBL" id="GL876962">
    <property type="protein sequence ID" value="EGD71976.1"/>
    <property type="molecule type" value="Genomic_DNA"/>
</dbReference>
<evidence type="ECO:0000313" key="2">
    <source>
        <dbReference type="Proteomes" id="UP000243774"/>
    </source>
</evidence>
<dbReference type="SUPFAM" id="SSF56801">
    <property type="entry name" value="Acetyl-CoA synthetase-like"/>
    <property type="match status" value="1"/>
</dbReference>
<organism evidence="1 2">
    <name type="scientific">Candidatus Parvarchaeum acidophilus ARMAN-5_'5-way FS'</name>
    <dbReference type="NCBI Taxonomy" id="994838"/>
    <lineage>
        <taxon>Archaea</taxon>
        <taxon>Candidatus Parvarchaeota</taxon>
        <taxon>Candidatus Parvarchaeum</taxon>
    </lineage>
</organism>
<accession>F2UU25</accession>
<dbReference type="Proteomes" id="UP000243774">
    <property type="component" value="Unassembled WGS sequence"/>
</dbReference>
<gene>
    <name evidence="1" type="ORF">CSMARM5_0123</name>
</gene>
<name>F2UU25_PARA5</name>
<dbReference type="Gene3D" id="3.40.50.12780">
    <property type="entry name" value="N-terminal domain of ligase-like"/>
    <property type="match status" value="1"/>
</dbReference>
<dbReference type="InterPro" id="IPR042099">
    <property type="entry name" value="ANL_N_sf"/>
</dbReference>
<evidence type="ECO:0008006" key="3">
    <source>
        <dbReference type="Google" id="ProtNLM"/>
    </source>
</evidence>
<reference evidence="1 2" key="1">
    <citation type="submission" date="2011-03" db="EMBL/GenBank/DDBJ databases">
        <title>A unique three-unit tRNA splicing endonuclease found in ultrasmall Archaea possesses broad substrate specificity.</title>
        <authorList>
            <person name="Fujishima K."/>
            <person name="Sugahara J."/>
            <person name="Miller C.S."/>
            <person name="Baker B.J."/>
            <person name="Di Giulio M."/>
            <person name="Tomita M."/>
            <person name="Banfield J.F."/>
            <person name="Kanai A."/>
        </authorList>
    </citation>
    <scope>NUCLEOTIDE SEQUENCE [LARGE SCALE GENOMIC DNA]</scope>
</reference>
<evidence type="ECO:0000313" key="1">
    <source>
        <dbReference type="EMBL" id="EGD71976.1"/>
    </source>
</evidence>
<proteinExistence type="predicted"/>
<protein>
    <recommendedName>
        <fullName evidence="3">AMP-dependent synthetase/ligase domain-containing protein</fullName>
    </recommendedName>
</protein>
<dbReference type="PATRIC" id="fig|994838.4.peg.45"/>
<dbReference type="HOGENOM" id="CLU_617678_0_0_2"/>
<dbReference type="AlphaFoldDB" id="F2UU25"/>